<evidence type="ECO:0000313" key="1">
    <source>
        <dbReference type="EMBL" id="EMS32186.1"/>
    </source>
</evidence>
<sequence>MKKQDLKSCFFFFGVYFTKEDKAWVLFSMSTFSKDIFPKNELTGLNKSQTIKTIN</sequence>
<dbReference type="EMBL" id="AMZY02000014">
    <property type="protein sequence ID" value="EMS32186.1"/>
    <property type="molecule type" value="Genomic_DNA"/>
</dbReference>
<evidence type="ECO:0000313" key="2">
    <source>
        <dbReference type="Proteomes" id="UP000010953"/>
    </source>
</evidence>
<organism evidence="1 2">
    <name type="scientific">Mariniradius saccharolyticus AK6</name>
    <dbReference type="NCBI Taxonomy" id="1239962"/>
    <lineage>
        <taxon>Bacteria</taxon>
        <taxon>Pseudomonadati</taxon>
        <taxon>Bacteroidota</taxon>
        <taxon>Cytophagia</taxon>
        <taxon>Cytophagales</taxon>
        <taxon>Cyclobacteriaceae</taxon>
        <taxon>Mariniradius</taxon>
    </lineage>
</organism>
<dbReference type="AlphaFoldDB" id="M7Y4K2"/>
<gene>
    <name evidence="1" type="ORF">C943_01448</name>
</gene>
<accession>M7Y4K2</accession>
<comment type="caution">
    <text evidence="1">The sequence shown here is derived from an EMBL/GenBank/DDBJ whole genome shotgun (WGS) entry which is preliminary data.</text>
</comment>
<protein>
    <submittedName>
        <fullName evidence="1">Uncharacterized protein</fullName>
    </submittedName>
</protein>
<proteinExistence type="predicted"/>
<dbReference type="InParanoid" id="M7Y4K2"/>
<reference evidence="1" key="1">
    <citation type="submission" date="2013-01" db="EMBL/GenBank/DDBJ databases">
        <title>Genome assembly of Mariniradius saccharolyticus AK6.</title>
        <authorList>
            <person name="Vaidya B."/>
            <person name="Khatri I."/>
            <person name="Tanuku N.R.S."/>
            <person name="Subramanian S."/>
            <person name="Pinnaka A."/>
        </authorList>
    </citation>
    <scope>NUCLEOTIDE SEQUENCE [LARGE SCALE GENOMIC DNA]</scope>
    <source>
        <strain evidence="1">AK6</strain>
    </source>
</reference>
<dbReference type="STRING" id="1239962.C943_01448"/>
<dbReference type="Proteomes" id="UP000010953">
    <property type="component" value="Unassembled WGS sequence"/>
</dbReference>
<name>M7Y4K2_9BACT</name>
<keyword evidence="2" id="KW-1185">Reference proteome</keyword>